<dbReference type="CDD" id="cd09874">
    <property type="entry name" value="PIN_MT3492-like"/>
    <property type="match status" value="1"/>
</dbReference>
<protein>
    <submittedName>
        <fullName evidence="2">Type II toxin-antitoxin system VapC family toxin</fullName>
    </submittedName>
</protein>
<dbReference type="SUPFAM" id="SSF88723">
    <property type="entry name" value="PIN domain-like"/>
    <property type="match status" value="1"/>
</dbReference>
<dbReference type="AlphaFoldDB" id="A0A932GQ70"/>
<gene>
    <name evidence="2" type="ORF">HYY65_08490</name>
</gene>
<dbReference type="InterPro" id="IPR029060">
    <property type="entry name" value="PIN-like_dom_sf"/>
</dbReference>
<organism evidence="2 3">
    <name type="scientific">Tectimicrobiota bacterium</name>
    <dbReference type="NCBI Taxonomy" id="2528274"/>
    <lineage>
        <taxon>Bacteria</taxon>
        <taxon>Pseudomonadati</taxon>
        <taxon>Nitrospinota/Tectimicrobiota group</taxon>
        <taxon>Candidatus Tectimicrobiota</taxon>
    </lineage>
</organism>
<dbReference type="InterPro" id="IPR002716">
    <property type="entry name" value="PIN_dom"/>
</dbReference>
<dbReference type="Proteomes" id="UP000741360">
    <property type="component" value="Unassembled WGS sequence"/>
</dbReference>
<evidence type="ECO:0000313" key="2">
    <source>
        <dbReference type="EMBL" id="MBI3015078.1"/>
    </source>
</evidence>
<dbReference type="Gene3D" id="3.40.50.1010">
    <property type="entry name" value="5'-nuclease"/>
    <property type="match status" value="1"/>
</dbReference>
<dbReference type="EMBL" id="JACPSX010000162">
    <property type="protein sequence ID" value="MBI3015078.1"/>
    <property type="molecule type" value="Genomic_DNA"/>
</dbReference>
<feature type="domain" description="PIN" evidence="1">
    <location>
        <begin position="3"/>
        <end position="127"/>
    </location>
</feature>
<sequence>MNYLDTSALIKRFVVEKGSPLVRTLVIRRGPVATAKVAYAEVYAGLTRKLREGHLSDNAYAMACRQFETDWQAYVRVDLLDEVLLFARDLIRRHPLRGFDAIHLASALSLQRALGEEITFAAADERLLQAAAGEHLRPLNVETAKAP</sequence>
<proteinExistence type="predicted"/>
<name>A0A932GQ70_UNCTE</name>
<reference evidence="2" key="1">
    <citation type="submission" date="2020-07" db="EMBL/GenBank/DDBJ databases">
        <title>Huge and variable diversity of episymbiotic CPR bacteria and DPANN archaea in groundwater ecosystems.</title>
        <authorList>
            <person name="He C.Y."/>
            <person name="Keren R."/>
            <person name="Whittaker M."/>
            <person name="Farag I.F."/>
            <person name="Doudna J."/>
            <person name="Cate J.H.D."/>
            <person name="Banfield J.F."/>
        </authorList>
    </citation>
    <scope>NUCLEOTIDE SEQUENCE</scope>
    <source>
        <strain evidence="2">NC_groundwater_717_Ag_S-0.2um_59_8</strain>
    </source>
</reference>
<comment type="caution">
    <text evidence="2">The sequence shown here is derived from an EMBL/GenBank/DDBJ whole genome shotgun (WGS) entry which is preliminary data.</text>
</comment>
<evidence type="ECO:0000259" key="1">
    <source>
        <dbReference type="Pfam" id="PF01850"/>
    </source>
</evidence>
<dbReference type="Pfam" id="PF01850">
    <property type="entry name" value="PIN"/>
    <property type="match status" value="1"/>
</dbReference>
<evidence type="ECO:0000313" key="3">
    <source>
        <dbReference type="Proteomes" id="UP000741360"/>
    </source>
</evidence>
<accession>A0A932GQ70</accession>